<reference evidence="2" key="1">
    <citation type="submission" date="2014-09" db="EMBL/GenBank/DDBJ databases">
        <authorList>
            <person name="Magalhaes I.L.F."/>
            <person name="Oliveira U."/>
            <person name="Santos F.R."/>
            <person name="Vidigal T.H.D.A."/>
            <person name="Brescovit A.D."/>
            <person name="Santos A.J."/>
        </authorList>
    </citation>
    <scope>NUCLEOTIDE SEQUENCE</scope>
</reference>
<dbReference type="SMART" id="SM00696">
    <property type="entry name" value="DM9"/>
    <property type="match status" value="1"/>
</dbReference>
<organism evidence="2">
    <name type="scientific">Lygus hesperus</name>
    <name type="common">Western plant bug</name>
    <dbReference type="NCBI Taxonomy" id="30085"/>
    <lineage>
        <taxon>Eukaryota</taxon>
        <taxon>Metazoa</taxon>
        <taxon>Ecdysozoa</taxon>
        <taxon>Arthropoda</taxon>
        <taxon>Hexapoda</taxon>
        <taxon>Insecta</taxon>
        <taxon>Pterygota</taxon>
        <taxon>Neoptera</taxon>
        <taxon>Paraneoptera</taxon>
        <taxon>Hemiptera</taxon>
        <taxon>Heteroptera</taxon>
        <taxon>Panheteroptera</taxon>
        <taxon>Cimicomorpha</taxon>
        <taxon>Miridae</taxon>
        <taxon>Mirini</taxon>
        <taxon>Lygus</taxon>
    </lineage>
</organism>
<dbReference type="PANTHER" id="PTHR31649:SF1">
    <property type="entry name" value="FARNESOIC ACID O-METHYL TRANSFERASE DOMAIN-CONTAINING PROTEIN"/>
    <property type="match status" value="1"/>
</dbReference>
<protein>
    <submittedName>
        <fullName evidence="2">Uncharacterized protein</fullName>
    </submittedName>
</protein>
<dbReference type="InterPro" id="IPR006616">
    <property type="entry name" value="DM9_repeat"/>
</dbReference>
<keyword evidence="1" id="KW-0732">Signal</keyword>
<proteinExistence type="predicted"/>
<dbReference type="AlphaFoldDB" id="A0A0K8TEG8"/>
<dbReference type="EMBL" id="GBRD01001839">
    <property type="protein sequence ID" value="JAG63982.1"/>
    <property type="molecule type" value="Transcribed_RNA"/>
</dbReference>
<accession>A0A0K8TEG8</accession>
<feature type="chain" id="PRO_5005520169" evidence="1">
    <location>
        <begin position="24"/>
        <end position="272"/>
    </location>
</feature>
<dbReference type="PANTHER" id="PTHR31649">
    <property type="entry name" value="AGAP009604-PA"/>
    <property type="match status" value="1"/>
</dbReference>
<evidence type="ECO:0000256" key="1">
    <source>
        <dbReference type="SAM" id="SignalP"/>
    </source>
</evidence>
<dbReference type="Pfam" id="PF11901">
    <property type="entry name" value="DM9"/>
    <property type="match status" value="1"/>
</dbReference>
<feature type="signal peptide" evidence="1">
    <location>
        <begin position="1"/>
        <end position="23"/>
    </location>
</feature>
<evidence type="ECO:0000313" key="2">
    <source>
        <dbReference type="EMBL" id="JAG63982.1"/>
    </source>
</evidence>
<dbReference type="Gene3D" id="2.60.120.740">
    <property type="match status" value="1"/>
</dbReference>
<name>A0A0K8TEG8_LYGHE</name>
<dbReference type="InterPro" id="IPR043159">
    <property type="entry name" value="Lectin_gal-bd_sf"/>
</dbReference>
<sequence>MIHADKFLSLLLVGFTVFVVTDGSLMRFDEGWKRDISCYDFDKININCGNDFIQIHSVFHGRTPRYGDVCRHEKRGHVVQRPVPKDGCRLPAFLYNITMTICQGKHSCRGHHLDPVPNYCYFWAKFTELYYECVPEKYLVQTIPSYDWTKSAVVGGYEEKTGRPLYIGRTFHNSDVVPCYIQGDMCVFANHGKYGKTDHFVYLVMPPNDLSYDESLKWLRKHSGNVPPAAIPFGQNGLGKPWFVGRAEINGGLYIGKIVPGEGLYVGYRDTE</sequence>
<feature type="non-terminal residue" evidence="2">
    <location>
        <position position="272"/>
    </location>
</feature>